<evidence type="ECO:0000313" key="5">
    <source>
        <dbReference type="Proteomes" id="UP000481153"/>
    </source>
</evidence>
<accession>A0A6G0W4V0</accession>
<evidence type="ECO:0000256" key="2">
    <source>
        <dbReference type="SAM" id="Phobius"/>
    </source>
</evidence>
<dbReference type="VEuPathDB" id="FungiDB:AeMF1_018223"/>
<comment type="caution">
    <text evidence="4">The sequence shown here is derived from an EMBL/GenBank/DDBJ whole genome shotgun (WGS) entry which is preliminary data.</text>
</comment>
<evidence type="ECO:0000313" key="4">
    <source>
        <dbReference type="EMBL" id="KAF0722068.1"/>
    </source>
</evidence>
<protein>
    <recommendedName>
        <fullName evidence="6">RxLR effector protein</fullName>
    </recommendedName>
</protein>
<sequence length="176" mass="17667">MKIAVFAAAGAALAAAAHHTNHTSTTNATNATNATALHSVVFPALNATKNATNSTNSTNSTKDAINFAKVHDRAPTQSTFLNLDKGDIVTIGAGFVGSMLVVAGAAVAINKRGKAAAANADKDASVLAEDAVEEIEAAENAGEAAKEDEAAPPASPADKEEDIQDVSTDSPSVVSV</sequence>
<name>A0A6G0W4V0_9STRA</name>
<feature type="transmembrane region" description="Helical" evidence="2">
    <location>
        <begin position="88"/>
        <end position="109"/>
    </location>
</feature>
<keyword evidence="5" id="KW-1185">Reference proteome</keyword>
<proteinExistence type="predicted"/>
<dbReference type="EMBL" id="VJMJ01000349">
    <property type="protein sequence ID" value="KAF0722068.1"/>
    <property type="molecule type" value="Genomic_DNA"/>
</dbReference>
<dbReference type="AlphaFoldDB" id="A0A6G0W4V0"/>
<evidence type="ECO:0000256" key="1">
    <source>
        <dbReference type="SAM" id="MobiDB-lite"/>
    </source>
</evidence>
<evidence type="ECO:0000256" key="3">
    <source>
        <dbReference type="SAM" id="SignalP"/>
    </source>
</evidence>
<dbReference type="Proteomes" id="UP000481153">
    <property type="component" value="Unassembled WGS sequence"/>
</dbReference>
<keyword evidence="2" id="KW-0812">Transmembrane</keyword>
<keyword evidence="2" id="KW-1133">Transmembrane helix</keyword>
<gene>
    <name evidence="4" type="ORF">Ae201684_018705</name>
</gene>
<feature type="chain" id="PRO_5026351996" description="RxLR effector protein" evidence="3">
    <location>
        <begin position="17"/>
        <end position="176"/>
    </location>
</feature>
<feature type="compositionally biased region" description="Low complexity" evidence="1">
    <location>
        <begin position="165"/>
        <end position="176"/>
    </location>
</feature>
<feature type="signal peptide" evidence="3">
    <location>
        <begin position="1"/>
        <end position="16"/>
    </location>
</feature>
<keyword evidence="3" id="KW-0732">Signal</keyword>
<organism evidence="4 5">
    <name type="scientific">Aphanomyces euteiches</name>
    <dbReference type="NCBI Taxonomy" id="100861"/>
    <lineage>
        <taxon>Eukaryota</taxon>
        <taxon>Sar</taxon>
        <taxon>Stramenopiles</taxon>
        <taxon>Oomycota</taxon>
        <taxon>Saprolegniomycetes</taxon>
        <taxon>Saprolegniales</taxon>
        <taxon>Verrucalvaceae</taxon>
        <taxon>Aphanomyces</taxon>
    </lineage>
</organism>
<reference evidence="4 5" key="1">
    <citation type="submission" date="2019-07" db="EMBL/GenBank/DDBJ databases">
        <title>Genomics analysis of Aphanomyces spp. identifies a new class of oomycete effector associated with host adaptation.</title>
        <authorList>
            <person name="Gaulin E."/>
        </authorList>
    </citation>
    <scope>NUCLEOTIDE SEQUENCE [LARGE SCALE GENOMIC DNA]</scope>
    <source>
        <strain evidence="4 5">ATCC 201684</strain>
    </source>
</reference>
<feature type="region of interest" description="Disordered" evidence="1">
    <location>
        <begin position="136"/>
        <end position="176"/>
    </location>
</feature>
<evidence type="ECO:0008006" key="6">
    <source>
        <dbReference type="Google" id="ProtNLM"/>
    </source>
</evidence>
<keyword evidence="2" id="KW-0472">Membrane</keyword>